<evidence type="ECO:0000313" key="3">
    <source>
        <dbReference type="Proteomes" id="UP001576776"/>
    </source>
</evidence>
<keyword evidence="1" id="KW-0472">Membrane</keyword>
<dbReference type="EMBL" id="JBHFNS010000062">
    <property type="protein sequence ID" value="MFB2936786.1"/>
    <property type="molecule type" value="Genomic_DNA"/>
</dbReference>
<reference evidence="2 3" key="1">
    <citation type="submission" date="2024-09" db="EMBL/GenBank/DDBJ databases">
        <title>Floridaenema gen nov. (Aerosakkonemataceae, Aerosakkonematales ord. nov., Cyanobacteria) from benthic tropical and subtropical fresh waters, with the description of four new species.</title>
        <authorList>
            <person name="Moretto J.A."/>
            <person name="Berthold D.E."/>
            <person name="Lefler F.W."/>
            <person name="Huang I.-S."/>
            <person name="Laughinghouse H. IV."/>
        </authorList>
    </citation>
    <scope>NUCLEOTIDE SEQUENCE [LARGE SCALE GENOMIC DNA]</scope>
    <source>
        <strain evidence="2 3">BLCC-F154</strain>
    </source>
</reference>
<accession>A0ABV4YD81</accession>
<sequence length="78" mass="8600">MDSENGCGLGCLLLLGLVAGYWVIGWLSILISINQGWFAGLGLILIIIGISLGISWYVLKEKAYKLNEISKELTDNWE</sequence>
<evidence type="ECO:0000256" key="1">
    <source>
        <dbReference type="SAM" id="Phobius"/>
    </source>
</evidence>
<name>A0ABV4YD81_9CYAN</name>
<keyword evidence="3" id="KW-1185">Reference proteome</keyword>
<organism evidence="2 3">
    <name type="scientific">Floridaenema fluviatile BLCC-F154</name>
    <dbReference type="NCBI Taxonomy" id="3153640"/>
    <lineage>
        <taxon>Bacteria</taxon>
        <taxon>Bacillati</taxon>
        <taxon>Cyanobacteriota</taxon>
        <taxon>Cyanophyceae</taxon>
        <taxon>Oscillatoriophycideae</taxon>
        <taxon>Aerosakkonematales</taxon>
        <taxon>Aerosakkonemataceae</taxon>
        <taxon>Floridanema</taxon>
        <taxon>Floridanema fluviatile</taxon>
    </lineage>
</organism>
<keyword evidence="1" id="KW-1133">Transmembrane helix</keyword>
<protein>
    <submittedName>
        <fullName evidence="2">Uncharacterized protein</fullName>
    </submittedName>
</protein>
<feature type="transmembrane region" description="Helical" evidence="1">
    <location>
        <begin position="37"/>
        <end position="59"/>
    </location>
</feature>
<keyword evidence="1" id="KW-0812">Transmembrane</keyword>
<comment type="caution">
    <text evidence="2">The sequence shown here is derived from an EMBL/GenBank/DDBJ whole genome shotgun (WGS) entry which is preliminary data.</text>
</comment>
<evidence type="ECO:0000313" key="2">
    <source>
        <dbReference type="EMBL" id="MFB2936786.1"/>
    </source>
</evidence>
<feature type="transmembrane region" description="Helical" evidence="1">
    <location>
        <begin position="12"/>
        <end position="31"/>
    </location>
</feature>
<dbReference type="RefSeq" id="WP_413258281.1">
    <property type="nucleotide sequence ID" value="NZ_JBHFNS010000062.1"/>
</dbReference>
<dbReference type="Proteomes" id="UP001576776">
    <property type="component" value="Unassembled WGS sequence"/>
</dbReference>
<gene>
    <name evidence="2" type="ORF">ACE1B6_16160</name>
</gene>
<proteinExistence type="predicted"/>